<dbReference type="GO" id="GO:0016740">
    <property type="term" value="F:transferase activity"/>
    <property type="evidence" value="ECO:0007669"/>
    <property type="project" value="UniProtKB-KW"/>
</dbReference>
<organism evidence="2 3">
    <name type="scientific">Escherichia coli</name>
    <dbReference type="NCBI Taxonomy" id="562"/>
    <lineage>
        <taxon>Bacteria</taxon>
        <taxon>Pseudomonadati</taxon>
        <taxon>Pseudomonadota</taxon>
        <taxon>Gammaproteobacteria</taxon>
        <taxon>Enterobacterales</taxon>
        <taxon>Enterobacteriaceae</taxon>
        <taxon>Escherichia</taxon>
    </lineage>
</organism>
<protein>
    <submittedName>
        <fullName evidence="2">Gamma-glutamylcyclotransferase</fullName>
    </submittedName>
</protein>
<dbReference type="EMBL" id="SCJN01000444">
    <property type="protein sequence ID" value="RXD02967.1"/>
    <property type="molecule type" value="Genomic_DNA"/>
</dbReference>
<feature type="non-terminal residue" evidence="2">
    <location>
        <position position="1"/>
    </location>
</feature>
<evidence type="ECO:0000313" key="2">
    <source>
        <dbReference type="EMBL" id="RXD02967.1"/>
    </source>
</evidence>
<gene>
    <name evidence="2" type="ORF">EPS76_26745</name>
    <name evidence="1" type="ORF">EPS76_28610</name>
</gene>
<comment type="caution">
    <text evidence="2">The sequence shown here is derived from an EMBL/GenBank/DDBJ whole genome shotgun (WGS) entry which is preliminary data.</text>
</comment>
<accession>A0A444R552</accession>
<reference evidence="2 3" key="1">
    <citation type="submission" date="2019-01" db="EMBL/GenBank/DDBJ databases">
        <title>Genomic analysis of febrile catheter-associated UTI E. coli isolates.</title>
        <authorList>
            <person name="Potter R."/>
            <person name="Zou Z."/>
            <person name="Henderson J."/>
            <person name="Dantas G."/>
        </authorList>
    </citation>
    <scope>NUCLEOTIDE SEQUENCE [LARGE SCALE GENOMIC DNA]</scope>
    <source>
        <strain evidence="2 3">29_CAASB</strain>
    </source>
</reference>
<dbReference type="AlphaFoldDB" id="A0A444R552"/>
<evidence type="ECO:0000313" key="3">
    <source>
        <dbReference type="Proteomes" id="UP000288730"/>
    </source>
</evidence>
<proteinExistence type="predicted"/>
<evidence type="ECO:0000313" key="1">
    <source>
        <dbReference type="EMBL" id="RXC97823.1"/>
    </source>
</evidence>
<dbReference type="Proteomes" id="UP000288730">
    <property type="component" value="Unassembled WGS sequence"/>
</dbReference>
<name>A0A444R552_ECOLX</name>
<dbReference type="EMBL" id="SCJN01000579">
    <property type="protein sequence ID" value="RXC97823.1"/>
    <property type="molecule type" value="Genomic_DNA"/>
</dbReference>
<keyword evidence="2" id="KW-0808">Transferase</keyword>
<sequence>MYVYQRPVDGLKLIESGDWLDRDK</sequence>